<dbReference type="EC" id="4.2.1.24" evidence="4"/>
<dbReference type="Gene3D" id="3.20.20.70">
    <property type="entry name" value="Aldolase class I"/>
    <property type="match status" value="1"/>
</dbReference>
<organism evidence="19 20">
    <name type="scientific">Hypothenemus hampei</name>
    <name type="common">Coffee berry borer</name>
    <dbReference type="NCBI Taxonomy" id="57062"/>
    <lineage>
        <taxon>Eukaryota</taxon>
        <taxon>Metazoa</taxon>
        <taxon>Ecdysozoa</taxon>
        <taxon>Arthropoda</taxon>
        <taxon>Hexapoda</taxon>
        <taxon>Insecta</taxon>
        <taxon>Pterygota</taxon>
        <taxon>Neoptera</taxon>
        <taxon>Endopterygota</taxon>
        <taxon>Coleoptera</taxon>
        <taxon>Polyphaga</taxon>
        <taxon>Cucujiformia</taxon>
        <taxon>Curculionidae</taxon>
        <taxon>Scolytinae</taxon>
        <taxon>Hypothenemus</taxon>
    </lineage>
</organism>
<evidence type="ECO:0000256" key="15">
    <source>
        <dbReference type="PIRSR" id="PIRSR001415-1"/>
    </source>
</evidence>
<keyword evidence="20" id="KW-1185">Reference proteome</keyword>
<dbReference type="InterPro" id="IPR001731">
    <property type="entry name" value="ALAD"/>
</dbReference>
<comment type="function">
    <text evidence="11">Catalyzes an early step in the biosynthesis of tetrapyrroles. Binds two molecules of 5-aminolevulinate per subunit, each at a distinct site, and catalyzes their condensation to form porphobilinogen.</text>
</comment>
<evidence type="ECO:0000313" key="19">
    <source>
        <dbReference type="EMBL" id="KAL1517334.1"/>
    </source>
</evidence>
<keyword evidence="9" id="KW-0456">Lyase</keyword>
<feature type="active site" description="Schiff-base intermediate with substrate" evidence="15">
    <location>
        <position position="203"/>
    </location>
</feature>
<sequence length="337" mass="37210">MNEKIKKKNILHSGMFNGTLRGWQSLKSGLTAENLMYPVFIIEGDNDVQDIPSMPGVARYGINKLQEHLTGLIAKGLTSILVFGVVDSLPKDDFGTHADSKNNPVIKALPKLRQWFPNLTIACDVCLCPYTSHGHCGILTEKGIINNSASIARIGEIALAYAKAGAHIVAPSDMMDGRIGAIKSRLIESQLQNSVAVLSYTCKFSSIFYGPFRDAAKSKPAFGDRKCYQLPTGSEGIALRAAQRDVEEGADFLMVKPIMAYVDILKQVKNKYPEYPMFVYQVSGEYSMIYQAAEKGIFDLKAGLIEILSSYRRAGADVIITYYTPHLLEWISLKNKL</sequence>
<dbReference type="NCBIfam" id="NF006762">
    <property type="entry name" value="PRK09283.1"/>
    <property type="match status" value="1"/>
</dbReference>
<comment type="cofactor">
    <cofactor evidence="1">
        <name>Zn(2+)</name>
        <dbReference type="ChEBI" id="CHEBI:29105"/>
    </cofactor>
</comment>
<evidence type="ECO:0000256" key="10">
    <source>
        <dbReference type="ARBA" id="ARBA00023244"/>
    </source>
</evidence>
<evidence type="ECO:0000256" key="8">
    <source>
        <dbReference type="ARBA" id="ARBA00023133"/>
    </source>
</evidence>
<dbReference type="SUPFAM" id="SSF51569">
    <property type="entry name" value="Aldolase"/>
    <property type="match status" value="1"/>
</dbReference>
<dbReference type="GO" id="GO:0046872">
    <property type="term" value="F:metal ion binding"/>
    <property type="evidence" value="ECO:0007669"/>
    <property type="project" value="UniProtKB-KW"/>
</dbReference>
<protein>
    <recommendedName>
        <fullName evidence="5">Delta-aminolevulinic acid dehydratase</fullName>
        <ecNumber evidence="4">4.2.1.24</ecNumber>
    </recommendedName>
    <alternativeName>
        <fullName evidence="13">Porphobilinogen synthase</fullName>
    </alternativeName>
</protein>
<evidence type="ECO:0000256" key="9">
    <source>
        <dbReference type="ARBA" id="ARBA00023239"/>
    </source>
</evidence>
<feature type="binding site" evidence="17">
    <location>
        <position position="126"/>
    </location>
    <ligand>
        <name>Zn(2+)</name>
        <dbReference type="ChEBI" id="CHEBI:29105"/>
        <label>1</label>
        <note>catalytic</note>
    </ligand>
</feature>
<evidence type="ECO:0000256" key="12">
    <source>
        <dbReference type="ARBA" id="ARBA00025861"/>
    </source>
</evidence>
<keyword evidence="7" id="KW-0862">Zinc</keyword>
<feature type="active site" description="Schiff-base intermediate with substrate" evidence="15">
    <location>
        <position position="256"/>
    </location>
</feature>
<comment type="subunit">
    <text evidence="12">Homooctamer; active form. Homohexamer; low activity form.</text>
</comment>
<accession>A0ABD1FDI0</accession>
<name>A0ABD1FDI0_HYPHA</name>
<dbReference type="PRINTS" id="PR00144">
    <property type="entry name" value="DALDHYDRTASE"/>
</dbReference>
<dbReference type="GO" id="GO:0006783">
    <property type="term" value="P:heme biosynthetic process"/>
    <property type="evidence" value="ECO:0007669"/>
    <property type="project" value="UniProtKB-KW"/>
</dbReference>
<keyword evidence="8" id="KW-0350">Heme biosynthesis</keyword>
<feature type="binding site" evidence="16">
    <location>
        <position position="225"/>
    </location>
    <ligand>
        <name>5-aminolevulinate</name>
        <dbReference type="ChEBI" id="CHEBI:356416"/>
        <label>1</label>
    </ligand>
</feature>
<dbReference type="EMBL" id="JBDJPC010000001">
    <property type="protein sequence ID" value="KAL1517334.1"/>
    <property type="molecule type" value="Genomic_DNA"/>
</dbReference>
<keyword evidence="6" id="KW-0479">Metal-binding</keyword>
<evidence type="ECO:0000256" key="7">
    <source>
        <dbReference type="ARBA" id="ARBA00022833"/>
    </source>
</evidence>
<evidence type="ECO:0000256" key="1">
    <source>
        <dbReference type="ARBA" id="ARBA00001947"/>
    </source>
</evidence>
<comment type="similarity">
    <text evidence="3 18">Belongs to the ALAD family.</text>
</comment>
<dbReference type="PANTHER" id="PTHR11458:SF0">
    <property type="entry name" value="DELTA-AMINOLEVULINIC ACID DEHYDRATASE"/>
    <property type="match status" value="1"/>
</dbReference>
<evidence type="ECO:0000256" key="13">
    <source>
        <dbReference type="ARBA" id="ARBA00032837"/>
    </source>
</evidence>
<evidence type="ECO:0000256" key="6">
    <source>
        <dbReference type="ARBA" id="ARBA00022723"/>
    </source>
</evidence>
<proteinExistence type="inferred from homology"/>
<evidence type="ECO:0000256" key="5">
    <source>
        <dbReference type="ARBA" id="ARBA00020771"/>
    </source>
</evidence>
<comment type="caution">
    <text evidence="19">The sequence shown here is derived from an EMBL/GenBank/DDBJ whole genome shotgun (WGS) entry which is preliminary data.</text>
</comment>
<evidence type="ECO:0000256" key="18">
    <source>
        <dbReference type="RuleBase" id="RU004161"/>
    </source>
</evidence>
<feature type="binding site" evidence="17">
    <location>
        <position position="128"/>
    </location>
    <ligand>
        <name>Zn(2+)</name>
        <dbReference type="ChEBI" id="CHEBI:29105"/>
        <label>1</label>
        <note>catalytic</note>
    </ligand>
</feature>
<dbReference type="Proteomes" id="UP001566132">
    <property type="component" value="Unassembled WGS sequence"/>
</dbReference>
<dbReference type="FunFam" id="3.20.20.70:FF:000048">
    <property type="entry name" value="Delta-aminolevulinic acid dehydratase"/>
    <property type="match status" value="1"/>
</dbReference>
<dbReference type="Pfam" id="PF00490">
    <property type="entry name" value="ALAD"/>
    <property type="match status" value="1"/>
</dbReference>
<feature type="binding site" evidence="17">
    <location>
        <position position="136"/>
    </location>
    <ligand>
        <name>Zn(2+)</name>
        <dbReference type="ChEBI" id="CHEBI:29105"/>
        <label>1</label>
        <note>catalytic</note>
    </ligand>
</feature>
<evidence type="ECO:0000256" key="2">
    <source>
        <dbReference type="ARBA" id="ARBA00004694"/>
    </source>
</evidence>
<evidence type="ECO:0000256" key="4">
    <source>
        <dbReference type="ARBA" id="ARBA00012053"/>
    </source>
</evidence>
<evidence type="ECO:0000256" key="16">
    <source>
        <dbReference type="PIRSR" id="PIRSR001415-2"/>
    </source>
</evidence>
<evidence type="ECO:0000256" key="17">
    <source>
        <dbReference type="PIRSR" id="PIRSR001415-4"/>
    </source>
</evidence>
<comment type="pathway">
    <text evidence="2">Porphyrin-containing compound metabolism; protoporphyrin-IX biosynthesis; coproporphyrinogen-III from 5-aminolevulinate: step 1/4.</text>
</comment>
<evidence type="ECO:0000256" key="14">
    <source>
        <dbReference type="ARBA" id="ARBA00047651"/>
    </source>
</evidence>
<comment type="catalytic activity">
    <reaction evidence="14">
        <text>2 5-aminolevulinate = porphobilinogen + 2 H2O + H(+)</text>
        <dbReference type="Rhea" id="RHEA:24064"/>
        <dbReference type="ChEBI" id="CHEBI:15377"/>
        <dbReference type="ChEBI" id="CHEBI:15378"/>
        <dbReference type="ChEBI" id="CHEBI:58126"/>
        <dbReference type="ChEBI" id="CHEBI:356416"/>
        <dbReference type="EC" id="4.2.1.24"/>
    </reaction>
</comment>
<feature type="binding site" evidence="16">
    <location>
        <position position="322"/>
    </location>
    <ligand>
        <name>5-aminolevulinate</name>
        <dbReference type="ChEBI" id="CHEBI:356416"/>
        <label>2</label>
    </ligand>
</feature>
<dbReference type="InterPro" id="IPR013785">
    <property type="entry name" value="Aldolase_TIM"/>
</dbReference>
<feature type="binding site" evidence="17">
    <location>
        <position position="135"/>
    </location>
    <ligand>
        <name>Zn(2+)</name>
        <dbReference type="ChEBI" id="CHEBI:29105"/>
        <label>2</label>
    </ligand>
</feature>
<keyword evidence="10" id="KW-0627">Porphyrin biosynthesis</keyword>
<dbReference type="PANTHER" id="PTHR11458">
    <property type="entry name" value="DELTA-AMINOLEVULINIC ACID DEHYDRATASE"/>
    <property type="match status" value="1"/>
</dbReference>
<feature type="binding site" evidence="17">
    <location>
        <position position="227"/>
    </location>
    <ligand>
        <name>Zn(2+)</name>
        <dbReference type="ChEBI" id="CHEBI:29105"/>
        <label>2</label>
    </ligand>
</feature>
<reference evidence="19 20" key="1">
    <citation type="submission" date="2024-05" db="EMBL/GenBank/DDBJ databases">
        <title>Genetic variation in Jamaican populations of the coffee berry borer (Hypothenemus hampei).</title>
        <authorList>
            <person name="Errbii M."/>
            <person name="Myrie A."/>
        </authorList>
    </citation>
    <scope>NUCLEOTIDE SEQUENCE [LARGE SCALE GENOMIC DNA]</scope>
    <source>
        <strain evidence="19">JA-Hopewell-2020-01-JO</strain>
        <tissue evidence="19">Whole body</tissue>
    </source>
</reference>
<dbReference type="SMART" id="SM01004">
    <property type="entry name" value="ALAD"/>
    <property type="match status" value="1"/>
</dbReference>
<evidence type="ECO:0000313" key="20">
    <source>
        <dbReference type="Proteomes" id="UP001566132"/>
    </source>
</evidence>
<gene>
    <name evidence="19" type="ORF">ABEB36_001109</name>
</gene>
<evidence type="ECO:0000256" key="11">
    <source>
        <dbReference type="ARBA" id="ARBA00025628"/>
    </source>
</evidence>
<feature type="binding site" evidence="16">
    <location>
        <position position="213"/>
    </location>
    <ligand>
        <name>5-aminolevulinate</name>
        <dbReference type="ChEBI" id="CHEBI:356416"/>
        <label>1</label>
    </ligand>
</feature>
<evidence type="ECO:0000256" key="3">
    <source>
        <dbReference type="ARBA" id="ARBA00008055"/>
    </source>
</evidence>
<dbReference type="GO" id="GO:0004655">
    <property type="term" value="F:porphobilinogen synthase activity"/>
    <property type="evidence" value="ECO:0007669"/>
    <property type="project" value="UniProtKB-EC"/>
</dbReference>
<dbReference type="AlphaFoldDB" id="A0ABD1FDI0"/>
<feature type="binding site" evidence="16">
    <location>
        <position position="283"/>
    </location>
    <ligand>
        <name>5-aminolevulinate</name>
        <dbReference type="ChEBI" id="CHEBI:356416"/>
        <label>2</label>
    </ligand>
</feature>
<dbReference type="PIRSF" id="PIRSF001415">
    <property type="entry name" value="Porphbilin_synth"/>
    <property type="match status" value="1"/>
</dbReference>